<sequence length="390" mass="44170">MSANQPINALDGAVKAKRISSIDMMRGAVMLIMLLDHVRERFYLHMQVSDPMDLNTTSWELFISRFAAHFCAPIFVFLTGVSAWLYANRNPLQPRSAREFLVKRGLFLIGLEIVVINISWMGNYHTLWLQVIWVIGLSMLTLAALINLPRPIMALLGFAIVFGHNLLTPIQFMPNEWGYSLWTILHDRGYLIADGVLKVKISYPALPWMGVILLGYAAGPIFSKSSIANKRQRQLLQLGIGCLVLFIILRGGNIYGETLPWQMGNNLGETLMSVFNLTKYPPSLSFLLITLGVMFIGLVGFERLNNQFGQVLMTFGSVPMFFYILHLYVLLLVYSISKYVFGANHGELLGVDNMAWVWLIALSLIALLYYPVKRFSAYKQASQQAWIKYL</sequence>
<evidence type="ECO:0000256" key="1">
    <source>
        <dbReference type="SAM" id="Phobius"/>
    </source>
</evidence>
<comment type="caution">
    <text evidence="3">The sequence shown here is derived from an EMBL/GenBank/DDBJ whole genome shotgun (WGS) entry which is preliminary data.</text>
</comment>
<dbReference type="AlphaFoldDB" id="A0A9X2CDE6"/>
<reference evidence="3" key="1">
    <citation type="submission" date="2022-01" db="EMBL/GenBank/DDBJ databases">
        <title>Whole genome-based taxonomy of the Shewanellaceae.</title>
        <authorList>
            <person name="Martin-Rodriguez A.J."/>
        </authorList>
    </citation>
    <scope>NUCLEOTIDE SEQUENCE</scope>
    <source>
        <strain evidence="3">DSM 23803</strain>
    </source>
</reference>
<proteinExistence type="predicted"/>
<name>A0A9X2CDE6_9GAMM</name>
<feature type="transmembrane region" description="Helical" evidence="1">
    <location>
        <begin position="354"/>
        <end position="372"/>
    </location>
</feature>
<feature type="transmembrane region" description="Helical" evidence="1">
    <location>
        <begin position="235"/>
        <end position="255"/>
    </location>
</feature>
<feature type="transmembrane region" description="Helical" evidence="1">
    <location>
        <begin position="311"/>
        <end position="334"/>
    </location>
</feature>
<dbReference type="PANTHER" id="PTHR40407:SF1">
    <property type="entry name" value="HEPARAN-ALPHA-GLUCOSAMINIDE N-ACETYLTRANSFERASE CATALYTIC DOMAIN-CONTAINING PROTEIN"/>
    <property type="match status" value="1"/>
</dbReference>
<feature type="domain" description="Heparan-alpha-glucosaminide N-acetyltransferase catalytic" evidence="2">
    <location>
        <begin position="18"/>
        <end position="229"/>
    </location>
</feature>
<protein>
    <submittedName>
        <fullName evidence="3">Heparan-alpha-glucosaminide N-acetyltransferase domain-containing protein</fullName>
    </submittedName>
</protein>
<dbReference type="RefSeq" id="WP_229780080.1">
    <property type="nucleotide sequence ID" value="NZ_BMQI01000034.1"/>
</dbReference>
<feature type="transmembrane region" description="Helical" evidence="1">
    <location>
        <begin position="127"/>
        <end position="146"/>
    </location>
</feature>
<dbReference type="Proteomes" id="UP001139408">
    <property type="component" value="Unassembled WGS sequence"/>
</dbReference>
<keyword evidence="1" id="KW-0812">Transmembrane</keyword>
<evidence type="ECO:0000259" key="2">
    <source>
        <dbReference type="Pfam" id="PF07786"/>
    </source>
</evidence>
<keyword evidence="1" id="KW-1133">Transmembrane helix</keyword>
<dbReference type="EMBL" id="JAKILJ010000037">
    <property type="protein sequence ID" value="MCL1106613.1"/>
    <property type="molecule type" value="Genomic_DNA"/>
</dbReference>
<feature type="transmembrane region" description="Helical" evidence="1">
    <location>
        <begin position="280"/>
        <end position="299"/>
    </location>
</feature>
<feature type="transmembrane region" description="Helical" evidence="1">
    <location>
        <begin position="66"/>
        <end position="88"/>
    </location>
</feature>
<accession>A0A9X2CDE6</accession>
<dbReference type="InterPro" id="IPR012429">
    <property type="entry name" value="HGSNAT_cat"/>
</dbReference>
<gene>
    <name evidence="3" type="ORF">L2749_15340</name>
</gene>
<keyword evidence="1" id="KW-0472">Membrane</keyword>
<keyword evidence="4" id="KW-1185">Reference proteome</keyword>
<evidence type="ECO:0000313" key="3">
    <source>
        <dbReference type="EMBL" id="MCL1106613.1"/>
    </source>
</evidence>
<feature type="transmembrane region" description="Helical" evidence="1">
    <location>
        <begin position="205"/>
        <end position="223"/>
    </location>
</feature>
<feature type="transmembrane region" description="Helical" evidence="1">
    <location>
        <begin position="100"/>
        <end position="121"/>
    </location>
</feature>
<dbReference type="Pfam" id="PF07786">
    <property type="entry name" value="HGSNAT_cat"/>
    <property type="match status" value="1"/>
</dbReference>
<organism evidence="3 4">
    <name type="scientific">Shewanella algicola</name>
    <dbReference type="NCBI Taxonomy" id="640633"/>
    <lineage>
        <taxon>Bacteria</taxon>
        <taxon>Pseudomonadati</taxon>
        <taxon>Pseudomonadota</taxon>
        <taxon>Gammaproteobacteria</taxon>
        <taxon>Alteromonadales</taxon>
        <taxon>Shewanellaceae</taxon>
        <taxon>Shewanella</taxon>
    </lineage>
</organism>
<evidence type="ECO:0000313" key="4">
    <source>
        <dbReference type="Proteomes" id="UP001139408"/>
    </source>
</evidence>
<feature type="transmembrane region" description="Helical" evidence="1">
    <location>
        <begin position="153"/>
        <end position="172"/>
    </location>
</feature>
<dbReference type="PANTHER" id="PTHR40407">
    <property type="entry name" value="MEMBRANE PROTEIN-LIKE PROTEIN"/>
    <property type="match status" value="1"/>
</dbReference>